<evidence type="ECO:0000259" key="6">
    <source>
        <dbReference type="Pfam" id="PF03732"/>
    </source>
</evidence>
<keyword evidence="4" id="KW-0255">Endonuclease</keyword>
<dbReference type="InterPro" id="IPR021109">
    <property type="entry name" value="Peptidase_aspartic_dom_sf"/>
</dbReference>
<feature type="compositionally biased region" description="Basic residues" evidence="5">
    <location>
        <begin position="158"/>
        <end position="176"/>
    </location>
</feature>
<accession>A0A1B0DH42</accession>
<dbReference type="Pfam" id="PF13975">
    <property type="entry name" value="gag-asp_proteas"/>
    <property type="match status" value="1"/>
</dbReference>
<dbReference type="InterPro" id="IPR050951">
    <property type="entry name" value="Retrovirus_Pol_polyprotein"/>
</dbReference>
<dbReference type="GO" id="GO:0016779">
    <property type="term" value="F:nucleotidyltransferase activity"/>
    <property type="evidence" value="ECO:0007669"/>
    <property type="project" value="UniProtKB-KW"/>
</dbReference>
<sequence length="533" mass="62068">MKVAYGWDSRMTMIYAAMRLRGAATFWYETAQENLATWEDFKTEIVGNFPDTVSAKEVHDILKNRKKKPDEDIEMYFHKTVAIAKRARFDDKTIMEYVIGGLPNESEKAAVRSKASNTLKELLQNIVIVCDFEKLEEKKEAEKDKEPKQEEKPSESPKRRHESHYKRSNYHRGGHRGSYRGKWNRWGYWKRRSNDYTDERHNAEKEEMKKEDEKSKGSSDKDYHKKKTIKRCWRCKSESHLAYQCKDFRQRVAAQLATHQKNKELYKHAEIDGEKFEAFVDLGSEVTIMCKDEAEKLKGELDSTSIKLHGFTGQDCKTLGSMKKNVKIEGFEKEVNIHVVEEELHPTGMIVGLDFFNDPQVIVIKKWKGLEIIKQDAPEHKVLRVEVKNSGYRKPIEEENLIIGQNVSKDIKQDLIQLLNEYRDVFASNLQELGKTGLEKMQIKLRPTKYDVNDLVLVRYDPPATGGSRKMMVRYRGPYVVKKILGSDRYVVGDTPATQITQKPFESVYAAENMKKFIDPDDSIWELELNDDE</sequence>
<dbReference type="PANTHER" id="PTHR37984">
    <property type="entry name" value="PROTEIN CBG26694"/>
    <property type="match status" value="1"/>
</dbReference>
<keyword evidence="3" id="KW-0540">Nuclease</keyword>
<proteinExistence type="predicted"/>
<feature type="region of interest" description="Disordered" evidence="5">
    <location>
        <begin position="200"/>
        <end position="222"/>
    </location>
</feature>
<dbReference type="Pfam" id="PF03732">
    <property type="entry name" value="Retrotrans_gag"/>
    <property type="match status" value="1"/>
</dbReference>
<evidence type="ECO:0000256" key="5">
    <source>
        <dbReference type="SAM" id="MobiDB-lite"/>
    </source>
</evidence>
<reference evidence="7" key="1">
    <citation type="submission" date="2022-08" db="UniProtKB">
        <authorList>
            <consortium name="EnsemblMetazoa"/>
        </authorList>
    </citation>
    <scope>IDENTIFICATION</scope>
    <source>
        <strain evidence="7">Israel</strain>
    </source>
</reference>
<organism evidence="7 8">
    <name type="scientific">Phlebotomus papatasi</name>
    <name type="common">Sandfly</name>
    <dbReference type="NCBI Taxonomy" id="29031"/>
    <lineage>
        <taxon>Eukaryota</taxon>
        <taxon>Metazoa</taxon>
        <taxon>Ecdysozoa</taxon>
        <taxon>Arthropoda</taxon>
        <taxon>Hexapoda</taxon>
        <taxon>Insecta</taxon>
        <taxon>Pterygota</taxon>
        <taxon>Neoptera</taxon>
        <taxon>Endopterygota</taxon>
        <taxon>Diptera</taxon>
        <taxon>Nematocera</taxon>
        <taxon>Psychodoidea</taxon>
        <taxon>Psychodidae</taxon>
        <taxon>Phlebotomus</taxon>
        <taxon>Phlebotomus</taxon>
    </lineage>
</organism>
<keyword evidence="8" id="KW-1185">Reference proteome</keyword>
<dbReference type="VEuPathDB" id="VectorBase:PPAPM1_001876"/>
<feature type="compositionally biased region" description="Basic and acidic residues" evidence="5">
    <location>
        <begin position="139"/>
        <end position="157"/>
    </location>
</feature>
<dbReference type="GO" id="GO:0004519">
    <property type="term" value="F:endonuclease activity"/>
    <property type="evidence" value="ECO:0007669"/>
    <property type="project" value="UniProtKB-KW"/>
</dbReference>
<dbReference type="Gene3D" id="2.40.70.10">
    <property type="entry name" value="Acid Proteases"/>
    <property type="match status" value="1"/>
</dbReference>
<protein>
    <recommendedName>
        <fullName evidence="6">Retrotransposon gag domain-containing protein</fullName>
    </recommendedName>
</protein>
<evidence type="ECO:0000256" key="4">
    <source>
        <dbReference type="ARBA" id="ARBA00022759"/>
    </source>
</evidence>
<evidence type="ECO:0000256" key="2">
    <source>
        <dbReference type="ARBA" id="ARBA00022695"/>
    </source>
</evidence>
<keyword evidence="2" id="KW-0548">Nucleotidyltransferase</keyword>
<dbReference type="AlphaFoldDB" id="A0A1B0DH42"/>
<keyword evidence="4" id="KW-0378">Hydrolase</keyword>
<feature type="region of interest" description="Disordered" evidence="5">
    <location>
        <begin position="139"/>
        <end position="176"/>
    </location>
</feature>
<evidence type="ECO:0000256" key="3">
    <source>
        <dbReference type="ARBA" id="ARBA00022722"/>
    </source>
</evidence>
<evidence type="ECO:0000313" key="7">
    <source>
        <dbReference type="EnsemblMetazoa" id="PPAI007476-PA"/>
    </source>
</evidence>
<dbReference type="Proteomes" id="UP000092462">
    <property type="component" value="Unassembled WGS sequence"/>
</dbReference>
<keyword evidence="1" id="KW-0808">Transferase</keyword>
<dbReference type="InterPro" id="IPR005162">
    <property type="entry name" value="Retrotrans_gag_dom"/>
</dbReference>
<feature type="domain" description="Retrotransposon gag" evidence="6">
    <location>
        <begin position="15"/>
        <end position="102"/>
    </location>
</feature>
<dbReference type="SUPFAM" id="SSF50630">
    <property type="entry name" value="Acid proteases"/>
    <property type="match status" value="1"/>
</dbReference>
<dbReference type="CDD" id="cd00303">
    <property type="entry name" value="retropepsin_like"/>
    <property type="match status" value="1"/>
</dbReference>
<dbReference type="PANTHER" id="PTHR37984:SF5">
    <property type="entry name" value="PROTEIN NYNRIN-LIKE"/>
    <property type="match status" value="1"/>
</dbReference>
<dbReference type="EnsemblMetazoa" id="PPAI007476-RA">
    <property type="protein sequence ID" value="PPAI007476-PA"/>
    <property type="gene ID" value="PPAI007476"/>
</dbReference>
<dbReference type="VEuPathDB" id="VectorBase:PPAI007476"/>
<dbReference type="EMBL" id="AJVK01060689">
    <property type="status" value="NOT_ANNOTATED_CDS"/>
    <property type="molecule type" value="Genomic_DNA"/>
</dbReference>
<evidence type="ECO:0000313" key="8">
    <source>
        <dbReference type="Proteomes" id="UP000092462"/>
    </source>
</evidence>
<evidence type="ECO:0000256" key="1">
    <source>
        <dbReference type="ARBA" id="ARBA00022679"/>
    </source>
</evidence>
<name>A0A1B0DH42_PHLPP</name>